<dbReference type="InterPro" id="IPR014746">
    <property type="entry name" value="Gln_synth/guanido_kin_cat_dom"/>
</dbReference>
<comment type="catalytic activity">
    <reaction evidence="4 5">
        <text>L-cysteine + L-glutamate + ATP = gamma-L-glutamyl-L-cysteine + ADP + phosphate + H(+)</text>
        <dbReference type="Rhea" id="RHEA:13285"/>
        <dbReference type="ChEBI" id="CHEBI:15378"/>
        <dbReference type="ChEBI" id="CHEBI:29985"/>
        <dbReference type="ChEBI" id="CHEBI:30616"/>
        <dbReference type="ChEBI" id="CHEBI:35235"/>
        <dbReference type="ChEBI" id="CHEBI:43474"/>
        <dbReference type="ChEBI" id="CHEBI:58173"/>
        <dbReference type="ChEBI" id="CHEBI:456216"/>
        <dbReference type="EC" id="6.3.2.2"/>
    </reaction>
</comment>
<protein>
    <recommendedName>
        <fullName evidence="5">Putative glutamate--cysteine ligase 2</fullName>
        <ecNumber evidence="5">6.3.2.2</ecNumber>
    </recommendedName>
    <alternativeName>
        <fullName evidence="5">Gamma-glutamylcysteine synthetase 2</fullName>
        <shortName evidence="5">GCS 2</shortName>
        <shortName evidence="5">Gamma-GCS 2</shortName>
    </alternativeName>
</protein>
<evidence type="ECO:0000313" key="6">
    <source>
        <dbReference type="EMBL" id="MFH7594592.1"/>
    </source>
</evidence>
<dbReference type="InterPro" id="IPR011793">
    <property type="entry name" value="YbdK"/>
</dbReference>
<evidence type="ECO:0000256" key="3">
    <source>
        <dbReference type="ARBA" id="ARBA00022840"/>
    </source>
</evidence>
<keyword evidence="1 5" id="KW-0436">Ligase</keyword>
<keyword evidence="7" id="KW-1185">Reference proteome</keyword>
<dbReference type="PANTHER" id="PTHR36510">
    <property type="entry name" value="GLUTAMATE--CYSTEINE LIGASE 2-RELATED"/>
    <property type="match status" value="1"/>
</dbReference>
<sequence length="382" mass="41058">MRDPAGTVPTIGVEEEFFLVDPDSRLIVPAGPAVAARAAGYAGDRATQEFALCQVEGRTRPCRSASELRLELEQVRGALVAAARAEGVRLCASGTAVLQEAGPVQVAEHPRYRAGRLQYRSMMDDFAVSALHVHVHLPDRELAVRTANHLRPWLPLLIAATANSPYHRGLDTGYASWRTVIRHRFPCLGPPPYAASWQEHERLAVTIAGTEAMLDARTPFWDLRPNPRLPTLEVRAMDVLQDLDDTVAFAVLLRALVRTAAARGRAGDPGPRWEAEVLRAACWRAARDGWSGDAFHPATGRSRPVADIAGELVDLVRPALEEAGDLHEATGLFDRLAERGDGATRQRACAAAGAGPAAVVDRLVAATARGTGGGGVSGRPEW</sequence>
<dbReference type="GO" id="GO:0004357">
    <property type="term" value="F:glutamate-cysteine ligase activity"/>
    <property type="evidence" value="ECO:0007669"/>
    <property type="project" value="UniProtKB-EC"/>
</dbReference>
<organism evidence="6 7">
    <name type="scientific">Streptomyces racemochromogenes</name>
    <dbReference type="NCBI Taxonomy" id="67353"/>
    <lineage>
        <taxon>Bacteria</taxon>
        <taxon>Bacillati</taxon>
        <taxon>Actinomycetota</taxon>
        <taxon>Actinomycetes</taxon>
        <taxon>Kitasatosporales</taxon>
        <taxon>Streptomycetaceae</taxon>
        <taxon>Streptomyces</taxon>
    </lineage>
</organism>
<evidence type="ECO:0000256" key="1">
    <source>
        <dbReference type="ARBA" id="ARBA00022598"/>
    </source>
</evidence>
<evidence type="ECO:0000313" key="7">
    <source>
        <dbReference type="Proteomes" id="UP001610631"/>
    </source>
</evidence>
<comment type="function">
    <text evidence="5">ATP-dependent carboxylate-amine ligase which exhibits weak glutamate--cysteine ligase activity.</text>
</comment>
<comment type="similarity">
    <text evidence="5">Belongs to the glutamate--cysteine ligase type 2 family. YbdK subfamily.</text>
</comment>
<dbReference type="NCBIfam" id="NF010041">
    <property type="entry name" value="PRK13517.1-1"/>
    <property type="match status" value="1"/>
</dbReference>
<proteinExistence type="inferred from homology"/>
<evidence type="ECO:0000256" key="2">
    <source>
        <dbReference type="ARBA" id="ARBA00022741"/>
    </source>
</evidence>
<dbReference type="RefSeq" id="WP_395508527.1">
    <property type="nucleotide sequence ID" value="NZ_JBBDHD010000009.1"/>
</dbReference>
<dbReference type="Gene3D" id="3.30.590.20">
    <property type="match status" value="1"/>
</dbReference>
<dbReference type="InterPro" id="IPR050141">
    <property type="entry name" value="GCL_type2/YbdK_subfam"/>
</dbReference>
<keyword evidence="3 5" id="KW-0067">ATP-binding</keyword>
<dbReference type="Pfam" id="PF04107">
    <property type="entry name" value="GCS2"/>
    <property type="match status" value="1"/>
</dbReference>
<keyword evidence="2 5" id="KW-0547">Nucleotide-binding</keyword>
<comment type="caution">
    <text evidence="6">The sequence shown here is derived from an EMBL/GenBank/DDBJ whole genome shotgun (WGS) entry which is preliminary data.</text>
</comment>
<evidence type="ECO:0000256" key="5">
    <source>
        <dbReference type="HAMAP-Rule" id="MF_01609"/>
    </source>
</evidence>
<dbReference type="Proteomes" id="UP001610631">
    <property type="component" value="Unassembled WGS sequence"/>
</dbReference>
<dbReference type="PANTHER" id="PTHR36510:SF1">
    <property type="entry name" value="GLUTAMATE--CYSTEINE LIGASE 2-RELATED"/>
    <property type="match status" value="1"/>
</dbReference>
<dbReference type="EMBL" id="JBBDHD010000009">
    <property type="protein sequence ID" value="MFH7594592.1"/>
    <property type="molecule type" value="Genomic_DNA"/>
</dbReference>
<reference evidence="6 7" key="1">
    <citation type="submission" date="2024-03" db="EMBL/GenBank/DDBJ databases">
        <title>Whole genome sequencing of Streptomyces racemochromogenes, to identify antimicrobial biosynthetic gene clusters.</title>
        <authorList>
            <person name="Suryawanshi P."/>
            <person name="Krishnaraj P.U."/>
            <person name="Arun Y.P."/>
            <person name="Suryawanshi M.P."/>
            <person name="Rakshit O."/>
        </authorList>
    </citation>
    <scope>NUCLEOTIDE SEQUENCE [LARGE SCALE GENOMIC DNA]</scope>
    <source>
        <strain evidence="6 7">AUDT626</strain>
    </source>
</reference>
<gene>
    <name evidence="6" type="ORF">WDV06_05725</name>
</gene>
<dbReference type="SUPFAM" id="SSF55931">
    <property type="entry name" value="Glutamine synthetase/guanido kinase"/>
    <property type="match status" value="1"/>
</dbReference>
<dbReference type="HAMAP" id="MF_01609">
    <property type="entry name" value="Glu_cys_ligase_2"/>
    <property type="match status" value="1"/>
</dbReference>
<dbReference type="NCBIfam" id="TIGR02050">
    <property type="entry name" value="gshA_cyan_rel"/>
    <property type="match status" value="1"/>
</dbReference>
<accession>A0ABW7P8B0</accession>
<dbReference type="InterPro" id="IPR006336">
    <property type="entry name" value="GCS2"/>
</dbReference>
<name>A0ABW7P8B0_9ACTN</name>
<dbReference type="EC" id="6.3.2.2" evidence="5"/>
<evidence type="ECO:0000256" key="4">
    <source>
        <dbReference type="ARBA" id="ARBA00048819"/>
    </source>
</evidence>